<dbReference type="EMBL" id="JAXCGZ010009614">
    <property type="protein sequence ID" value="KAK7076579.1"/>
    <property type="molecule type" value="Genomic_DNA"/>
</dbReference>
<evidence type="ECO:0000256" key="3">
    <source>
        <dbReference type="ARBA" id="ARBA00022475"/>
    </source>
</evidence>
<feature type="non-terminal residue" evidence="11">
    <location>
        <position position="1"/>
    </location>
</feature>
<keyword evidence="4 9" id="KW-0812">Transmembrane</keyword>
<keyword evidence="5 9" id="KW-1133">Transmembrane helix</keyword>
<keyword evidence="6 9" id="KW-0472">Membrane</keyword>
<protein>
    <recommendedName>
        <fullName evidence="10">Ionotropic glutamate receptor C-terminal domain-containing protein</fullName>
    </recommendedName>
</protein>
<evidence type="ECO:0000256" key="5">
    <source>
        <dbReference type="ARBA" id="ARBA00022989"/>
    </source>
</evidence>
<dbReference type="Proteomes" id="UP001381693">
    <property type="component" value="Unassembled WGS sequence"/>
</dbReference>
<proteinExistence type="inferred from homology"/>
<keyword evidence="12" id="KW-1185">Reference proteome</keyword>
<evidence type="ECO:0000256" key="1">
    <source>
        <dbReference type="ARBA" id="ARBA00004651"/>
    </source>
</evidence>
<comment type="similarity">
    <text evidence="2">Belongs to the glutamate-gated ion channel (TC 1.A.10.1) family.</text>
</comment>
<dbReference type="PANTHER" id="PTHR42643:SF24">
    <property type="entry name" value="IONOTROPIC RECEPTOR 60A"/>
    <property type="match status" value="1"/>
</dbReference>
<dbReference type="GO" id="GO:0005886">
    <property type="term" value="C:plasma membrane"/>
    <property type="evidence" value="ECO:0007669"/>
    <property type="project" value="UniProtKB-SubCell"/>
</dbReference>
<name>A0AAN8XE83_HALRR</name>
<evidence type="ECO:0000259" key="10">
    <source>
        <dbReference type="Pfam" id="PF00060"/>
    </source>
</evidence>
<evidence type="ECO:0000256" key="9">
    <source>
        <dbReference type="SAM" id="Phobius"/>
    </source>
</evidence>
<organism evidence="11 12">
    <name type="scientific">Halocaridina rubra</name>
    <name type="common">Hawaiian red shrimp</name>
    <dbReference type="NCBI Taxonomy" id="373956"/>
    <lineage>
        <taxon>Eukaryota</taxon>
        <taxon>Metazoa</taxon>
        <taxon>Ecdysozoa</taxon>
        <taxon>Arthropoda</taxon>
        <taxon>Crustacea</taxon>
        <taxon>Multicrustacea</taxon>
        <taxon>Malacostraca</taxon>
        <taxon>Eumalacostraca</taxon>
        <taxon>Eucarida</taxon>
        <taxon>Decapoda</taxon>
        <taxon>Pleocyemata</taxon>
        <taxon>Caridea</taxon>
        <taxon>Atyoidea</taxon>
        <taxon>Atyidae</taxon>
        <taxon>Halocaridina</taxon>
    </lineage>
</organism>
<evidence type="ECO:0000256" key="6">
    <source>
        <dbReference type="ARBA" id="ARBA00023136"/>
    </source>
</evidence>
<keyword evidence="3" id="KW-1003">Cell membrane</keyword>
<accession>A0AAN8XE83</accession>
<feature type="domain" description="Ionotropic glutamate receptor C-terminal" evidence="10">
    <location>
        <begin position="7"/>
        <end position="221"/>
    </location>
</feature>
<feature type="transmembrane region" description="Helical" evidence="9">
    <location>
        <begin position="211"/>
        <end position="231"/>
    </location>
</feature>
<evidence type="ECO:0000313" key="11">
    <source>
        <dbReference type="EMBL" id="KAK7076579.1"/>
    </source>
</evidence>
<evidence type="ECO:0000256" key="8">
    <source>
        <dbReference type="ARBA" id="ARBA00023180"/>
    </source>
</evidence>
<dbReference type="InterPro" id="IPR001320">
    <property type="entry name" value="Iontro_rcpt_C"/>
</dbReference>
<dbReference type="PANTHER" id="PTHR42643">
    <property type="entry name" value="IONOTROPIC RECEPTOR 20A-RELATED"/>
    <property type="match status" value="1"/>
</dbReference>
<dbReference type="InterPro" id="IPR052192">
    <property type="entry name" value="Insect_Ionotropic_Sensory_Rcpt"/>
</dbReference>
<dbReference type="Gene3D" id="1.10.287.70">
    <property type="match status" value="1"/>
</dbReference>
<comment type="subcellular location">
    <subcellularLocation>
        <location evidence="1">Cell membrane</location>
        <topology evidence="1">Multi-pass membrane protein</topology>
    </subcellularLocation>
</comment>
<dbReference type="GO" id="GO:0050906">
    <property type="term" value="P:detection of stimulus involved in sensory perception"/>
    <property type="evidence" value="ECO:0007669"/>
    <property type="project" value="UniProtKB-ARBA"/>
</dbReference>
<evidence type="ECO:0000256" key="4">
    <source>
        <dbReference type="ARBA" id="ARBA00022692"/>
    </source>
</evidence>
<evidence type="ECO:0000256" key="7">
    <source>
        <dbReference type="ARBA" id="ARBA00023170"/>
    </source>
</evidence>
<gene>
    <name evidence="11" type="ORF">SK128_011616</name>
</gene>
<evidence type="ECO:0000256" key="2">
    <source>
        <dbReference type="ARBA" id="ARBA00008685"/>
    </source>
</evidence>
<dbReference type="AlphaFoldDB" id="A0AAN8XE83"/>
<sequence>CLLRQDSMNVSSSNVVRVVLASWSVGGFILVSCYTSNLIAVLTVPFFPPKISTIEGLAKSDFRISMVDYGEFVPEALATSQDEDLKSLGDRMDLVYNYDEDDISYGELTQILLDGEHAITETYSYLRNLLAYDKEARSSTYVLKEQIYQGALAFFLAKHTPWKDRLDQGLRQLVEAGLVNKWYTDIMSTTSSALHDKKSDSKEKPLTLSNLQGPFIILLMGSTIALLVFFMEAMFRKAIGRVPFILQDDKAE</sequence>
<dbReference type="GO" id="GO:0015276">
    <property type="term" value="F:ligand-gated monoatomic ion channel activity"/>
    <property type="evidence" value="ECO:0007669"/>
    <property type="project" value="InterPro"/>
</dbReference>
<dbReference type="Pfam" id="PF00060">
    <property type="entry name" value="Lig_chan"/>
    <property type="match status" value="1"/>
</dbReference>
<dbReference type="SUPFAM" id="SSF53850">
    <property type="entry name" value="Periplasmic binding protein-like II"/>
    <property type="match status" value="1"/>
</dbReference>
<comment type="caution">
    <text evidence="11">The sequence shown here is derived from an EMBL/GenBank/DDBJ whole genome shotgun (WGS) entry which is preliminary data.</text>
</comment>
<keyword evidence="8" id="KW-0325">Glycoprotein</keyword>
<keyword evidence="7" id="KW-0675">Receptor</keyword>
<reference evidence="11 12" key="1">
    <citation type="submission" date="2023-11" db="EMBL/GenBank/DDBJ databases">
        <title>Halocaridina rubra genome assembly.</title>
        <authorList>
            <person name="Smith C."/>
        </authorList>
    </citation>
    <scope>NUCLEOTIDE SEQUENCE [LARGE SCALE GENOMIC DNA]</scope>
    <source>
        <strain evidence="11">EP-1</strain>
        <tissue evidence="11">Whole</tissue>
    </source>
</reference>
<evidence type="ECO:0000313" key="12">
    <source>
        <dbReference type="Proteomes" id="UP001381693"/>
    </source>
</evidence>